<keyword evidence="3 6" id="KW-0812">Transmembrane</keyword>
<evidence type="ECO:0000256" key="6">
    <source>
        <dbReference type="SAM" id="Phobius"/>
    </source>
</evidence>
<evidence type="ECO:0000256" key="2">
    <source>
        <dbReference type="ARBA" id="ARBA00009399"/>
    </source>
</evidence>
<sequence>MLETLLLKIPPSLWQFLRFGVVGSLGLVVDCACVLSLRPFLGLTAATLCAYFVAATGNWLLNRLWTFRETSNQHHLFIQWLKFLGANSLGFCLNRGAVFSLYAVSPLTRHYPVLALAVGSGCGLIANFTLSRRLVFKQTETTTIAAAEARIPQEQKIRPH</sequence>
<dbReference type="GO" id="GO:0005886">
    <property type="term" value="C:plasma membrane"/>
    <property type="evidence" value="ECO:0007669"/>
    <property type="project" value="TreeGrafter"/>
</dbReference>
<dbReference type="PANTHER" id="PTHR38459">
    <property type="entry name" value="PROPHAGE BACTOPRENOL-LINKED GLUCOSE TRANSLOCASE HOMOLOG"/>
    <property type="match status" value="1"/>
</dbReference>
<dbReference type="KEGG" id="ntn:D5366_05770"/>
<keyword evidence="5 6" id="KW-0472">Membrane</keyword>
<evidence type="ECO:0000313" key="9">
    <source>
        <dbReference type="Proteomes" id="UP000317214"/>
    </source>
</evidence>
<dbReference type="GO" id="GO:0000271">
    <property type="term" value="P:polysaccharide biosynthetic process"/>
    <property type="evidence" value="ECO:0007669"/>
    <property type="project" value="InterPro"/>
</dbReference>
<evidence type="ECO:0000256" key="3">
    <source>
        <dbReference type="ARBA" id="ARBA00022692"/>
    </source>
</evidence>
<dbReference type="Proteomes" id="UP000317214">
    <property type="component" value="Chromosome"/>
</dbReference>
<organism evidence="8 9">
    <name type="scientific">Neokomagataea tanensis</name>
    <dbReference type="NCBI Taxonomy" id="661191"/>
    <lineage>
        <taxon>Bacteria</taxon>
        <taxon>Pseudomonadati</taxon>
        <taxon>Pseudomonadota</taxon>
        <taxon>Alphaproteobacteria</taxon>
        <taxon>Acetobacterales</taxon>
        <taxon>Acetobacteraceae</taxon>
        <taxon>Neokomagataea</taxon>
    </lineage>
</organism>
<comment type="subcellular location">
    <subcellularLocation>
        <location evidence="1">Membrane</location>
        <topology evidence="1">Multi-pass membrane protein</topology>
    </subcellularLocation>
</comment>
<dbReference type="InterPro" id="IPR007267">
    <property type="entry name" value="GtrA_DPMS_TM"/>
</dbReference>
<feature type="transmembrane region" description="Helical" evidence="6">
    <location>
        <begin position="83"/>
        <end position="104"/>
    </location>
</feature>
<feature type="transmembrane region" description="Helical" evidence="6">
    <location>
        <begin position="43"/>
        <end position="62"/>
    </location>
</feature>
<evidence type="ECO:0000256" key="1">
    <source>
        <dbReference type="ARBA" id="ARBA00004141"/>
    </source>
</evidence>
<keyword evidence="9" id="KW-1185">Reference proteome</keyword>
<keyword evidence="4 6" id="KW-1133">Transmembrane helix</keyword>
<protein>
    <submittedName>
        <fullName evidence="8">GtrA family protein</fullName>
    </submittedName>
</protein>
<proteinExistence type="inferred from homology"/>
<reference evidence="8 9" key="1">
    <citation type="submission" date="2018-09" db="EMBL/GenBank/DDBJ databases">
        <title>The complete genome sequence of Neokomagataea tanensis NBRC 106556(T).</title>
        <authorList>
            <person name="Chua K.-O."/>
            <person name="See-Too W.-S."/>
            <person name="Hong K.-W."/>
            <person name="Yin W.-F."/>
            <person name="Chan K.-G."/>
        </authorList>
    </citation>
    <scope>NUCLEOTIDE SEQUENCE [LARGE SCALE GENOMIC DNA]</scope>
    <source>
        <strain evidence="9">AH13 \ NBRC 106556</strain>
    </source>
</reference>
<evidence type="ECO:0000313" key="8">
    <source>
        <dbReference type="EMBL" id="QDH24807.1"/>
    </source>
</evidence>
<feature type="transmembrane region" description="Helical" evidence="6">
    <location>
        <begin position="110"/>
        <end position="130"/>
    </location>
</feature>
<evidence type="ECO:0000256" key="4">
    <source>
        <dbReference type="ARBA" id="ARBA00022989"/>
    </source>
</evidence>
<evidence type="ECO:0000256" key="5">
    <source>
        <dbReference type="ARBA" id="ARBA00023136"/>
    </source>
</evidence>
<name>A0A4Y6V8K3_9PROT</name>
<dbReference type="RefSeq" id="WP_141492650.1">
    <property type="nucleotide sequence ID" value="NZ_CP032485.1"/>
</dbReference>
<comment type="similarity">
    <text evidence="2">Belongs to the GtrA family.</text>
</comment>
<dbReference type="EMBL" id="CP032485">
    <property type="protein sequence ID" value="QDH24807.1"/>
    <property type="molecule type" value="Genomic_DNA"/>
</dbReference>
<dbReference type="Pfam" id="PF04138">
    <property type="entry name" value="GtrA_DPMS_TM"/>
    <property type="match status" value="1"/>
</dbReference>
<evidence type="ECO:0000259" key="7">
    <source>
        <dbReference type="Pfam" id="PF04138"/>
    </source>
</evidence>
<dbReference type="InterPro" id="IPR051401">
    <property type="entry name" value="GtrA_CellWall_Glycosyl"/>
</dbReference>
<dbReference type="AlphaFoldDB" id="A0A4Y6V8K3"/>
<feature type="domain" description="GtrA/DPMS transmembrane" evidence="7">
    <location>
        <begin position="18"/>
        <end position="136"/>
    </location>
</feature>
<dbReference type="OrthoDB" id="7360864at2"/>
<accession>A0A4Y6V8K3</accession>
<feature type="transmembrane region" description="Helical" evidence="6">
    <location>
        <begin position="16"/>
        <end position="37"/>
    </location>
</feature>
<dbReference type="PANTHER" id="PTHR38459:SF1">
    <property type="entry name" value="PROPHAGE BACTOPRENOL-LINKED GLUCOSE TRANSLOCASE HOMOLOG"/>
    <property type="match status" value="1"/>
</dbReference>
<gene>
    <name evidence="8" type="ORF">D5366_05770</name>
</gene>